<comment type="caution">
    <text evidence="2">The sequence shown here is derived from an EMBL/GenBank/DDBJ whole genome shotgun (WGS) entry which is preliminary data.</text>
</comment>
<organism evidence="2 3">
    <name type="scientific">Halobacterium bonnevillei</name>
    <dbReference type="NCBI Taxonomy" id="2692200"/>
    <lineage>
        <taxon>Archaea</taxon>
        <taxon>Methanobacteriati</taxon>
        <taxon>Methanobacteriota</taxon>
        <taxon>Stenosarchaea group</taxon>
        <taxon>Halobacteria</taxon>
        <taxon>Halobacteriales</taxon>
        <taxon>Halobacteriaceae</taxon>
        <taxon>Halobacterium</taxon>
    </lineage>
</organism>
<dbReference type="Proteomes" id="UP000471521">
    <property type="component" value="Unassembled WGS sequence"/>
</dbReference>
<evidence type="ECO:0000313" key="2">
    <source>
        <dbReference type="EMBL" id="MXR20564.1"/>
    </source>
</evidence>
<gene>
    <name evidence="2" type="ORF">GRX66_08075</name>
</gene>
<evidence type="ECO:0008006" key="4">
    <source>
        <dbReference type="Google" id="ProtNLM"/>
    </source>
</evidence>
<accession>A0A6B0SFL7</accession>
<evidence type="ECO:0000256" key="1">
    <source>
        <dbReference type="SAM" id="MobiDB-lite"/>
    </source>
</evidence>
<proteinExistence type="predicted"/>
<evidence type="ECO:0000313" key="3">
    <source>
        <dbReference type="Proteomes" id="UP000471521"/>
    </source>
</evidence>
<protein>
    <recommendedName>
        <fullName evidence="4">Lipoprotein</fullName>
    </recommendedName>
</protein>
<dbReference type="PROSITE" id="PS51257">
    <property type="entry name" value="PROKAR_LIPOPROTEIN"/>
    <property type="match status" value="1"/>
</dbReference>
<feature type="region of interest" description="Disordered" evidence="1">
    <location>
        <begin position="57"/>
        <end position="98"/>
    </location>
</feature>
<sequence length="189" mass="20205">MPSNRREFLIAVGASTTLAGCTARAPRGEPEYRLSVRVLEAADDPFEYDATVEQSAATLGEPMVLRSTYEHPGDGGAPEESTMPRSPTVFSRDSSAPGDAPAIALVDPDVAYDQRHPGCWTPNVDSITVLLGKLDLSDLPPGTIAHIDHAVWQNPRALENRKACLQPGTYAVALRFGLGVELELAVEAP</sequence>
<dbReference type="EMBL" id="WUUU01000050">
    <property type="protein sequence ID" value="MXR20564.1"/>
    <property type="molecule type" value="Genomic_DNA"/>
</dbReference>
<feature type="compositionally biased region" description="Polar residues" evidence="1">
    <location>
        <begin position="83"/>
        <end position="94"/>
    </location>
</feature>
<dbReference type="AlphaFoldDB" id="A0A6B0SFL7"/>
<reference evidence="2 3" key="1">
    <citation type="submission" date="2019-12" db="EMBL/GenBank/DDBJ databases">
        <title>Isolation and characterization of three novel carbon monoxide-oxidizing members of Halobacteria from salione crusts and soils.</title>
        <authorList>
            <person name="Myers M.R."/>
            <person name="King G.M."/>
        </authorList>
    </citation>
    <scope>NUCLEOTIDE SEQUENCE [LARGE SCALE GENOMIC DNA]</scope>
    <source>
        <strain evidence="2 3">PCN9</strain>
    </source>
</reference>
<dbReference type="RefSeq" id="WP_159526107.1">
    <property type="nucleotide sequence ID" value="NZ_WUUU01000050.1"/>
</dbReference>
<keyword evidence="3" id="KW-1185">Reference proteome</keyword>
<name>A0A6B0SFL7_9EURY</name>